<feature type="region of interest" description="Disordered" evidence="1">
    <location>
        <begin position="51"/>
        <end position="81"/>
    </location>
</feature>
<dbReference type="InParanoid" id="G4ZIJ6"/>
<dbReference type="GeneID" id="20657967"/>
<organism evidence="2 3">
    <name type="scientific">Phytophthora sojae (strain P6497)</name>
    <name type="common">Soybean stem and root rot agent</name>
    <name type="synonym">Phytophthora megasperma f. sp. glycines</name>
    <dbReference type="NCBI Taxonomy" id="1094619"/>
    <lineage>
        <taxon>Eukaryota</taxon>
        <taxon>Sar</taxon>
        <taxon>Stramenopiles</taxon>
        <taxon>Oomycota</taxon>
        <taxon>Peronosporomycetes</taxon>
        <taxon>Peronosporales</taxon>
        <taxon>Peronosporaceae</taxon>
        <taxon>Phytophthora</taxon>
    </lineage>
</organism>
<sequence>YKWAMRTVFHEKKLIKIMEGSIVKSGLSTAEKKEAFDEKQTQIMHMVGTSMPRETLHQNGATRKSEARRQFRRSQGQGQQK</sequence>
<dbReference type="KEGG" id="psoj:PHYSODRAFT_501398"/>
<protein>
    <submittedName>
        <fullName evidence="2">Uncharacterized protein</fullName>
    </submittedName>
</protein>
<feature type="non-terminal residue" evidence="2">
    <location>
        <position position="1"/>
    </location>
</feature>
<dbReference type="AlphaFoldDB" id="G4ZIJ6"/>
<dbReference type="EMBL" id="JH159154">
    <property type="protein sequence ID" value="EGZ17240.1"/>
    <property type="molecule type" value="Genomic_DNA"/>
</dbReference>
<gene>
    <name evidence="2" type="ORF">PHYSODRAFT_501398</name>
</gene>
<evidence type="ECO:0000313" key="3">
    <source>
        <dbReference type="Proteomes" id="UP000002640"/>
    </source>
</evidence>
<accession>G4ZIJ6</accession>
<reference evidence="2 3" key="1">
    <citation type="journal article" date="2006" name="Science">
        <title>Phytophthora genome sequences uncover evolutionary origins and mechanisms of pathogenesis.</title>
        <authorList>
            <person name="Tyler B.M."/>
            <person name="Tripathy S."/>
            <person name="Zhang X."/>
            <person name="Dehal P."/>
            <person name="Jiang R.H."/>
            <person name="Aerts A."/>
            <person name="Arredondo F.D."/>
            <person name="Baxter L."/>
            <person name="Bensasson D."/>
            <person name="Beynon J.L."/>
            <person name="Chapman J."/>
            <person name="Damasceno C.M."/>
            <person name="Dorrance A.E."/>
            <person name="Dou D."/>
            <person name="Dickerman A.W."/>
            <person name="Dubchak I.L."/>
            <person name="Garbelotto M."/>
            <person name="Gijzen M."/>
            <person name="Gordon S.G."/>
            <person name="Govers F."/>
            <person name="Grunwald N.J."/>
            <person name="Huang W."/>
            <person name="Ivors K.L."/>
            <person name="Jones R.W."/>
            <person name="Kamoun S."/>
            <person name="Krampis K."/>
            <person name="Lamour K.H."/>
            <person name="Lee M.K."/>
            <person name="McDonald W.H."/>
            <person name="Medina M."/>
            <person name="Meijer H.J."/>
            <person name="Nordberg E.K."/>
            <person name="Maclean D.J."/>
            <person name="Ospina-Giraldo M.D."/>
            <person name="Morris P.F."/>
            <person name="Phuntumart V."/>
            <person name="Putnam N.H."/>
            <person name="Rash S."/>
            <person name="Rose J.K."/>
            <person name="Sakihama Y."/>
            <person name="Salamov A.A."/>
            <person name="Savidor A."/>
            <person name="Scheuring C.F."/>
            <person name="Smith B.M."/>
            <person name="Sobral B.W."/>
            <person name="Terry A."/>
            <person name="Torto-Alalibo T.A."/>
            <person name="Win J."/>
            <person name="Xu Z."/>
            <person name="Zhang H."/>
            <person name="Grigoriev I.V."/>
            <person name="Rokhsar D.S."/>
            <person name="Boore J.L."/>
        </authorList>
    </citation>
    <scope>NUCLEOTIDE SEQUENCE [LARGE SCALE GENOMIC DNA]</scope>
    <source>
        <strain evidence="2 3">P6497</strain>
    </source>
</reference>
<evidence type="ECO:0000313" key="2">
    <source>
        <dbReference type="EMBL" id="EGZ17240.1"/>
    </source>
</evidence>
<keyword evidence="3" id="KW-1185">Reference proteome</keyword>
<evidence type="ECO:0000256" key="1">
    <source>
        <dbReference type="SAM" id="MobiDB-lite"/>
    </source>
</evidence>
<dbReference type="RefSeq" id="XP_009526298.1">
    <property type="nucleotide sequence ID" value="XM_009528003.1"/>
</dbReference>
<proteinExistence type="predicted"/>
<dbReference type="Proteomes" id="UP000002640">
    <property type="component" value="Unassembled WGS sequence"/>
</dbReference>
<name>G4ZIJ6_PHYSP</name>